<feature type="repeat" description="PPR" evidence="3">
    <location>
        <begin position="424"/>
        <end position="458"/>
    </location>
</feature>
<keyword evidence="6" id="KW-1185">Reference proteome</keyword>
<keyword evidence="2" id="KW-0677">Repeat</keyword>
<dbReference type="Pfam" id="PF14432">
    <property type="entry name" value="DYW_deaminase"/>
    <property type="match status" value="1"/>
</dbReference>
<accession>A0ABD3CLI8</accession>
<dbReference type="FunFam" id="1.25.40.10:FF:000557">
    <property type="entry name" value="Pentatricopeptide repeat-containing protein, chloroplastic"/>
    <property type="match status" value="1"/>
</dbReference>
<dbReference type="Pfam" id="PF01535">
    <property type="entry name" value="PPR"/>
    <property type="match status" value="7"/>
</dbReference>
<dbReference type="InterPro" id="IPR046848">
    <property type="entry name" value="E_motif"/>
</dbReference>
<feature type="domain" description="DYW" evidence="4">
    <location>
        <begin position="639"/>
        <end position="733"/>
    </location>
</feature>
<dbReference type="InterPro" id="IPR002885">
    <property type="entry name" value="PPR_rpt"/>
</dbReference>
<sequence>MAAHSVPLPNIITVSNDRHFANHPTVKLIDQCSNAHHLKQIHAQMLRAGLFSDPFSASKLVHSTALSEFSSLHYAHQVFDQIPQPNLYSWNVLIRAYASTSRPIDCLSMFIRLLHECGEKPNKFTYPFVIKASAKLGDQNLGKGIHGMVIKEGFGSDLFVSNCLIHFYAECGLLDMARRAFASMPERDAVTWNSMIKGLVQNGCADEAIEFFRRMEREIDIKPNDVTVVGVLSACGKKMDLKIGKWVHSYINKNGIAMSLILCNAILDMYTKCGSMIDARKLFDTMSEKDVISWTTMLAGYARAGDFKAARDIFDSLPNKKDIATWNALISAYEQSSNPKEAIAIFNELQISKVSKPDEVTLVSTLSACSQLGAMELGCWIHVYTKKENMRLNCHLITALIDMYSKCGNLNKALEVFYSADKKDVFAWSAILAGLGMHGRGKDAVEVFLRMQEAKVKPSSVTFTNLLSACSHSGLVKEGNEFFSQMERVYKIAPSVEHYACMVDILGRAGLLDEAVELIGNMPMKPGASVWGALLGACRLHKNVDLAENACERLLEIEPRNHGAYVLLSNIYASLGKWDEVSKMRKRMRDVGLKKEPGCSSVEVDGAVHEFLVGDNTHPMSKEIYSKLDEIAGRVKCSGYVSKKSEILQLVEEGDMQEKALYLHSERLALAFGLISNRSSSQPIRIVKNLRVCEDCHAVMKLVSEIYDREIVVRDRYRFHHFKGGCCSCKDYW</sequence>
<evidence type="ECO:0000313" key="5">
    <source>
        <dbReference type="EMBL" id="KAL3630808.1"/>
    </source>
</evidence>
<dbReference type="InterPro" id="IPR046849">
    <property type="entry name" value="E2_motif"/>
</dbReference>
<feature type="repeat" description="PPR" evidence="3">
    <location>
        <begin position="86"/>
        <end position="121"/>
    </location>
</feature>
<evidence type="ECO:0000256" key="1">
    <source>
        <dbReference type="ARBA" id="ARBA00006643"/>
    </source>
</evidence>
<dbReference type="FunFam" id="1.25.40.10:FF:000348">
    <property type="entry name" value="Pentatricopeptide repeat-containing protein chloroplastic"/>
    <property type="match status" value="1"/>
</dbReference>
<dbReference type="Gene3D" id="1.25.40.10">
    <property type="entry name" value="Tetratricopeptide repeat domain"/>
    <property type="match status" value="4"/>
</dbReference>
<proteinExistence type="inferred from homology"/>
<dbReference type="InterPro" id="IPR032867">
    <property type="entry name" value="DYW_dom"/>
</dbReference>
<dbReference type="Pfam" id="PF20430">
    <property type="entry name" value="Eplus_motif"/>
    <property type="match status" value="1"/>
</dbReference>
<dbReference type="EMBL" id="JAVIJP010000032">
    <property type="protein sequence ID" value="KAL3630808.1"/>
    <property type="molecule type" value="Genomic_DNA"/>
</dbReference>
<dbReference type="FunFam" id="1.25.40.10:FF:002148">
    <property type="entry name" value="Pentatricopeptide repeat-containing protein At2g29760, chloroplastic"/>
    <property type="match status" value="1"/>
</dbReference>
<dbReference type="PANTHER" id="PTHR47926:SF452">
    <property type="entry name" value="PENTATRICOPEPTIDE REPEAT-CONTAINING PROTEIN"/>
    <property type="match status" value="1"/>
</dbReference>
<evidence type="ECO:0000256" key="3">
    <source>
        <dbReference type="PROSITE-ProRule" id="PRU00708"/>
    </source>
</evidence>
<dbReference type="Pfam" id="PF13041">
    <property type="entry name" value="PPR_2"/>
    <property type="match status" value="2"/>
</dbReference>
<feature type="repeat" description="PPR" evidence="3">
    <location>
        <begin position="322"/>
        <end position="356"/>
    </location>
</feature>
<dbReference type="NCBIfam" id="TIGR00756">
    <property type="entry name" value="PPR"/>
    <property type="match status" value="6"/>
</dbReference>
<comment type="caution">
    <text evidence="5">The sequence shown here is derived from an EMBL/GenBank/DDBJ whole genome shotgun (WGS) entry which is preliminary data.</text>
</comment>
<dbReference type="Proteomes" id="UP001632038">
    <property type="component" value="Unassembled WGS sequence"/>
</dbReference>
<dbReference type="SUPFAM" id="SSF48452">
    <property type="entry name" value="TPR-like"/>
    <property type="match status" value="1"/>
</dbReference>
<organism evidence="5 6">
    <name type="scientific">Castilleja foliolosa</name>
    <dbReference type="NCBI Taxonomy" id="1961234"/>
    <lineage>
        <taxon>Eukaryota</taxon>
        <taxon>Viridiplantae</taxon>
        <taxon>Streptophyta</taxon>
        <taxon>Embryophyta</taxon>
        <taxon>Tracheophyta</taxon>
        <taxon>Spermatophyta</taxon>
        <taxon>Magnoliopsida</taxon>
        <taxon>eudicotyledons</taxon>
        <taxon>Gunneridae</taxon>
        <taxon>Pentapetalae</taxon>
        <taxon>asterids</taxon>
        <taxon>lamiids</taxon>
        <taxon>Lamiales</taxon>
        <taxon>Orobanchaceae</taxon>
        <taxon>Pedicularideae</taxon>
        <taxon>Castillejinae</taxon>
        <taxon>Castilleja</taxon>
    </lineage>
</organism>
<dbReference type="InterPro" id="IPR011990">
    <property type="entry name" value="TPR-like_helical_dom_sf"/>
</dbReference>
<dbReference type="PROSITE" id="PS51375">
    <property type="entry name" value="PPR"/>
    <property type="match status" value="5"/>
</dbReference>
<evidence type="ECO:0000259" key="4">
    <source>
        <dbReference type="Pfam" id="PF14432"/>
    </source>
</evidence>
<dbReference type="InterPro" id="IPR046960">
    <property type="entry name" value="PPR_At4g14850-like_plant"/>
</dbReference>
<name>A0ABD3CLI8_9LAMI</name>
<evidence type="ECO:0000256" key="2">
    <source>
        <dbReference type="ARBA" id="ARBA00022737"/>
    </source>
</evidence>
<gene>
    <name evidence="5" type="ORF">CASFOL_023792</name>
</gene>
<dbReference type="Pfam" id="PF20431">
    <property type="entry name" value="E_motif"/>
    <property type="match status" value="1"/>
</dbReference>
<dbReference type="PANTHER" id="PTHR47926">
    <property type="entry name" value="PENTATRICOPEPTIDE REPEAT-CONTAINING PROTEIN"/>
    <property type="match status" value="1"/>
</dbReference>
<dbReference type="GO" id="GO:0016070">
    <property type="term" value="P:RNA metabolic process"/>
    <property type="evidence" value="ECO:0007669"/>
    <property type="project" value="UniProtKB-ARBA"/>
</dbReference>
<dbReference type="FunFam" id="1.25.40.10:FF:000073">
    <property type="entry name" value="Pentatricopeptide repeat-containing protein chloroplastic"/>
    <property type="match status" value="1"/>
</dbReference>
<feature type="repeat" description="PPR" evidence="3">
    <location>
        <begin position="188"/>
        <end position="218"/>
    </location>
</feature>
<feature type="repeat" description="PPR" evidence="3">
    <location>
        <begin position="290"/>
        <end position="320"/>
    </location>
</feature>
<protein>
    <recommendedName>
        <fullName evidence="4">DYW domain-containing protein</fullName>
    </recommendedName>
</protein>
<dbReference type="AlphaFoldDB" id="A0ABD3CLI8"/>
<dbReference type="GO" id="GO:0003729">
    <property type="term" value="F:mRNA binding"/>
    <property type="evidence" value="ECO:0007669"/>
    <property type="project" value="UniProtKB-ARBA"/>
</dbReference>
<evidence type="ECO:0000313" key="6">
    <source>
        <dbReference type="Proteomes" id="UP001632038"/>
    </source>
</evidence>
<comment type="similarity">
    <text evidence="1">Belongs to the PPR family. PCMP-H subfamily.</text>
</comment>
<reference evidence="6" key="1">
    <citation type="journal article" date="2024" name="IScience">
        <title>Strigolactones Initiate the Formation of Haustorium-like Structures in Castilleja.</title>
        <authorList>
            <person name="Buerger M."/>
            <person name="Peterson D."/>
            <person name="Chory J."/>
        </authorList>
    </citation>
    <scope>NUCLEOTIDE SEQUENCE [LARGE SCALE GENOMIC DNA]</scope>
</reference>